<sequence>MEVNYLGTNLKKLRKDNKLSQNKLGEMLGVSGAYIQQLENGVKTNPSIDLIYKISNYFDIAPMQLLEWQIDHEGLFPETTELSQLVRDQAIKKDENYNTKKYFEQLFKKPSEWEENSISAAIGVLLKEIGYNIHNFTEDEYKKIEKSIFEYLKTIVFIKNTNSK</sequence>
<gene>
    <name evidence="3" type="ORF">CNEO2_150058</name>
</gene>
<evidence type="ECO:0000256" key="1">
    <source>
        <dbReference type="ARBA" id="ARBA00023125"/>
    </source>
</evidence>
<dbReference type="PANTHER" id="PTHR46558:SF4">
    <property type="entry name" value="DNA-BIDING PHAGE PROTEIN"/>
    <property type="match status" value="1"/>
</dbReference>
<dbReference type="SMART" id="SM00530">
    <property type="entry name" value="HTH_XRE"/>
    <property type="match status" value="1"/>
</dbReference>
<dbReference type="GO" id="GO:0003677">
    <property type="term" value="F:DNA binding"/>
    <property type="evidence" value="ECO:0007669"/>
    <property type="project" value="UniProtKB-KW"/>
</dbReference>
<dbReference type="EMBL" id="CAMTCP010000066">
    <property type="protein sequence ID" value="CAI3545959.1"/>
    <property type="molecule type" value="Genomic_DNA"/>
</dbReference>
<dbReference type="PROSITE" id="PS50943">
    <property type="entry name" value="HTH_CROC1"/>
    <property type="match status" value="1"/>
</dbReference>
<dbReference type="AlphaFoldDB" id="A0AAD1YFN5"/>
<comment type="caution">
    <text evidence="3">The sequence shown here is derived from an EMBL/GenBank/DDBJ whole genome shotgun (WGS) entry which is preliminary data.</text>
</comment>
<dbReference type="SUPFAM" id="SSF47413">
    <property type="entry name" value="lambda repressor-like DNA-binding domains"/>
    <property type="match status" value="1"/>
</dbReference>
<dbReference type="Proteomes" id="UP001189143">
    <property type="component" value="Unassembled WGS sequence"/>
</dbReference>
<dbReference type="Gene3D" id="1.10.260.40">
    <property type="entry name" value="lambda repressor-like DNA-binding domains"/>
    <property type="match status" value="1"/>
</dbReference>
<accession>A0AAD1YFN5</accession>
<reference evidence="3" key="1">
    <citation type="submission" date="2022-10" db="EMBL/GenBank/DDBJ databases">
        <authorList>
            <person name="Aires J."/>
            <person name="Mesa V."/>
        </authorList>
    </citation>
    <scope>NUCLEOTIDE SEQUENCE</scope>
    <source>
        <strain evidence="3">Clostridium neonatale JD116</strain>
    </source>
</reference>
<feature type="domain" description="HTH cro/C1-type" evidence="2">
    <location>
        <begin position="10"/>
        <end position="66"/>
    </location>
</feature>
<protein>
    <submittedName>
        <fullName evidence="3">XRE family transcriptional regulator</fullName>
    </submittedName>
</protein>
<dbReference type="Pfam" id="PF01381">
    <property type="entry name" value="HTH_3"/>
    <property type="match status" value="1"/>
</dbReference>
<organism evidence="3 4">
    <name type="scientific">Clostridium neonatale</name>
    <dbReference type="NCBI Taxonomy" id="137838"/>
    <lineage>
        <taxon>Bacteria</taxon>
        <taxon>Bacillati</taxon>
        <taxon>Bacillota</taxon>
        <taxon>Clostridia</taxon>
        <taxon>Eubacteriales</taxon>
        <taxon>Clostridiaceae</taxon>
        <taxon>Clostridium</taxon>
    </lineage>
</organism>
<name>A0AAD1YFN5_9CLOT</name>
<keyword evidence="1" id="KW-0238">DNA-binding</keyword>
<evidence type="ECO:0000313" key="3">
    <source>
        <dbReference type="EMBL" id="CAI3545959.1"/>
    </source>
</evidence>
<dbReference type="CDD" id="cd00093">
    <property type="entry name" value="HTH_XRE"/>
    <property type="match status" value="1"/>
</dbReference>
<dbReference type="RefSeq" id="WP_278633710.1">
    <property type="nucleotide sequence ID" value="NZ_CAMRXC010000033.1"/>
</dbReference>
<evidence type="ECO:0000259" key="2">
    <source>
        <dbReference type="PROSITE" id="PS50943"/>
    </source>
</evidence>
<dbReference type="PANTHER" id="PTHR46558">
    <property type="entry name" value="TRACRIPTIONAL REGULATORY PROTEIN-RELATED-RELATED"/>
    <property type="match status" value="1"/>
</dbReference>
<dbReference type="InterPro" id="IPR001387">
    <property type="entry name" value="Cro/C1-type_HTH"/>
</dbReference>
<dbReference type="InterPro" id="IPR010982">
    <property type="entry name" value="Lambda_DNA-bd_dom_sf"/>
</dbReference>
<evidence type="ECO:0000313" key="4">
    <source>
        <dbReference type="Proteomes" id="UP001189143"/>
    </source>
</evidence>
<proteinExistence type="predicted"/>